<dbReference type="RefSeq" id="WP_275632444.1">
    <property type="nucleotide sequence ID" value="NZ_JARGYD010000003.1"/>
</dbReference>
<dbReference type="Proteomes" id="UP001595632">
    <property type="component" value="Unassembled WGS sequence"/>
</dbReference>
<organism evidence="2 3">
    <name type="scientific">Psychromarinibacter halotolerans</name>
    <dbReference type="NCBI Taxonomy" id="1775175"/>
    <lineage>
        <taxon>Bacteria</taxon>
        <taxon>Pseudomonadati</taxon>
        <taxon>Pseudomonadota</taxon>
        <taxon>Alphaproteobacteria</taxon>
        <taxon>Rhodobacterales</taxon>
        <taxon>Paracoccaceae</taxon>
        <taxon>Psychromarinibacter</taxon>
    </lineage>
</organism>
<dbReference type="InterPro" id="IPR036237">
    <property type="entry name" value="Xyl_isomerase-like_sf"/>
</dbReference>
<dbReference type="InterPro" id="IPR013022">
    <property type="entry name" value="Xyl_isomerase-like_TIM-brl"/>
</dbReference>
<accession>A0ABV7GV11</accession>
<gene>
    <name evidence="2" type="ORF">ACFOGP_22395</name>
</gene>
<proteinExistence type="predicted"/>
<reference evidence="3" key="1">
    <citation type="journal article" date="2019" name="Int. J. Syst. Evol. Microbiol.">
        <title>The Global Catalogue of Microorganisms (GCM) 10K type strain sequencing project: providing services to taxonomists for standard genome sequencing and annotation.</title>
        <authorList>
            <consortium name="The Broad Institute Genomics Platform"/>
            <consortium name="The Broad Institute Genome Sequencing Center for Infectious Disease"/>
            <person name="Wu L."/>
            <person name="Ma J."/>
        </authorList>
    </citation>
    <scope>NUCLEOTIDE SEQUENCE [LARGE SCALE GENOMIC DNA]</scope>
    <source>
        <strain evidence="3">KCTC 52366</strain>
    </source>
</reference>
<evidence type="ECO:0000313" key="3">
    <source>
        <dbReference type="Proteomes" id="UP001595632"/>
    </source>
</evidence>
<dbReference type="EMBL" id="JBHRTB010000010">
    <property type="protein sequence ID" value="MFC3145488.1"/>
    <property type="molecule type" value="Genomic_DNA"/>
</dbReference>
<dbReference type="GO" id="GO:0016853">
    <property type="term" value="F:isomerase activity"/>
    <property type="evidence" value="ECO:0007669"/>
    <property type="project" value="UniProtKB-KW"/>
</dbReference>
<keyword evidence="2" id="KW-0413">Isomerase</keyword>
<dbReference type="SUPFAM" id="SSF51658">
    <property type="entry name" value="Xylose isomerase-like"/>
    <property type="match status" value="1"/>
</dbReference>
<protein>
    <submittedName>
        <fullName evidence="2">Sugar phosphate isomerase/epimerase family protein</fullName>
    </submittedName>
</protein>
<evidence type="ECO:0000259" key="1">
    <source>
        <dbReference type="Pfam" id="PF01261"/>
    </source>
</evidence>
<dbReference type="PANTHER" id="PTHR12110:SF41">
    <property type="entry name" value="INOSOSE DEHYDRATASE"/>
    <property type="match status" value="1"/>
</dbReference>
<dbReference type="Gene3D" id="3.20.20.150">
    <property type="entry name" value="Divalent-metal-dependent TIM barrel enzymes"/>
    <property type="match status" value="1"/>
</dbReference>
<comment type="caution">
    <text evidence="2">The sequence shown here is derived from an EMBL/GenBank/DDBJ whole genome shotgun (WGS) entry which is preliminary data.</text>
</comment>
<sequence length="248" mass="27178">MTDFSYQLYSSRHHPLSDTLKMLGELGYTQVEGYGGLFAEADVGDLKAELDGNGLTMPTGHFSLEMVRDEPGRVLEIATVLGMKGVFVPAVGPEERVKDAAGWAELGRVLARIGKPVQDAGLTFGWHNHAFEFAEIDSAETPLDLILQGGPLALEFDVAWAVVGGQDPLDWIEKYGDRLYAAHIKDIAPDGECEDEDGWADVGHGTMDWPTIMTALRRTPCQYFVMEHDNPSDPARFARRSLAAAKTL</sequence>
<dbReference type="Pfam" id="PF01261">
    <property type="entry name" value="AP_endonuc_2"/>
    <property type="match status" value="1"/>
</dbReference>
<feature type="domain" description="Xylose isomerase-like TIM barrel" evidence="1">
    <location>
        <begin position="25"/>
        <end position="243"/>
    </location>
</feature>
<name>A0ABV7GV11_9RHOB</name>
<dbReference type="InterPro" id="IPR050312">
    <property type="entry name" value="IolE/XylAMocC-like"/>
</dbReference>
<keyword evidence="3" id="KW-1185">Reference proteome</keyword>
<dbReference type="PANTHER" id="PTHR12110">
    <property type="entry name" value="HYDROXYPYRUVATE ISOMERASE"/>
    <property type="match status" value="1"/>
</dbReference>
<evidence type="ECO:0000313" key="2">
    <source>
        <dbReference type="EMBL" id="MFC3145488.1"/>
    </source>
</evidence>